<comment type="catalytic activity">
    <reaction evidence="8 9">
        <text>7,8-dihydroneopterin 3'-triphosphate + H2O = 6-carboxy-5,6,7,8-tetrahydropterin + triphosphate + acetaldehyde + 2 H(+)</text>
        <dbReference type="Rhea" id="RHEA:27966"/>
        <dbReference type="ChEBI" id="CHEBI:15343"/>
        <dbReference type="ChEBI" id="CHEBI:15377"/>
        <dbReference type="ChEBI" id="CHEBI:15378"/>
        <dbReference type="ChEBI" id="CHEBI:18036"/>
        <dbReference type="ChEBI" id="CHEBI:58462"/>
        <dbReference type="ChEBI" id="CHEBI:61032"/>
        <dbReference type="EC" id="4.1.2.50"/>
    </reaction>
</comment>
<organism evidence="12 13">
    <name type="scientific">Rhodanobacter lindaniclasticus</name>
    <dbReference type="NCBI Taxonomy" id="75310"/>
    <lineage>
        <taxon>Bacteria</taxon>
        <taxon>Pseudomonadati</taxon>
        <taxon>Pseudomonadota</taxon>
        <taxon>Gammaproteobacteria</taxon>
        <taxon>Lysobacterales</taxon>
        <taxon>Rhodanobacteraceae</taxon>
        <taxon>Rhodanobacter</taxon>
    </lineage>
</organism>
<evidence type="ECO:0000256" key="8">
    <source>
        <dbReference type="ARBA" id="ARBA00048807"/>
    </source>
</evidence>
<dbReference type="InterPro" id="IPR007115">
    <property type="entry name" value="6-PTP_synth/QueD"/>
</dbReference>
<dbReference type="InterPro" id="IPR038418">
    <property type="entry name" value="6-PTP_synth/QueD_sf"/>
</dbReference>
<evidence type="ECO:0000256" key="10">
    <source>
        <dbReference type="PIRSR" id="PIRSR006113-1"/>
    </source>
</evidence>
<keyword evidence="5 9" id="KW-0671">Queuosine biosynthesis</keyword>
<feature type="active site" description="Proton acceptor" evidence="10">
    <location>
        <position position="24"/>
    </location>
</feature>
<evidence type="ECO:0000256" key="5">
    <source>
        <dbReference type="ARBA" id="ARBA00022785"/>
    </source>
</evidence>
<feature type="binding site" evidence="11">
    <location>
        <position position="30"/>
    </location>
    <ligand>
        <name>Zn(2+)</name>
        <dbReference type="ChEBI" id="CHEBI:29105"/>
    </ligand>
</feature>
<dbReference type="Proteomes" id="UP000306317">
    <property type="component" value="Unassembled WGS sequence"/>
</dbReference>
<dbReference type="GO" id="GO:0070497">
    <property type="term" value="F:6-carboxytetrahydropterin synthase activity"/>
    <property type="evidence" value="ECO:0007669"/>
    <property type="project" value="UniProtKB-EC"/>
</dbReference>
<dbReference type="Pfam" id="PF01242">
    <property type="entry name" value="PTPS"/>
    <property type="match status" value="1"/>
</dbReference>
<evidence type="ECO:0000256" key="11">
    <source>
        <dbReference type="PIRSR" id="PIRSR006113-2"/>
    </source>
</evidence>
<dbReference type="EC" id="4.-.-.-" evidence="9"/>
<evidence type="ECO:0000256" key="7">
    <source>
        <dbReference type="ARBA" id="ARBA00023239"/>
    </source>
</evidence>
<dbReference type="RefSeq" id="WP_136257284.1">
    <property type="nucleotide sequence ID" value="NZ_MWIO01000011.1"/>
</dbReference>
<dbReference type="FunFam" id="3.30.479.10:FF:000001">
    <property type="entry name" value="6-carboxy-5,6,7,8-tetrahydropterin synthase"/>
    <property type="match status" value="1"/>
</dbReference>
<dbReference type="UniPathway" id="UPA00391"/>
<evidence type="ECO:0000256" key="2">
    <source>
        <dbReference type="ARBA" id="ARBA00008900"/>
    </source>
</evidence>
<keyword evidence="7 9" id="KW-0456">Lyase</keyword>
<dbReference type="GO" id="GO:0008616">
    <property type="term" value="P:tRNA queuosine(34) biosynthetic process"/>
    <property type="evidence" value="ECO:0007669"/>
    <property type="project" value="UniProtKB-KW"/>
</dbReference>
<sequence>MHIFKVFQLEAAHRLPHVPEGHKCARLHGHSFRVEIHVSGEPDPRLGWVMDFAELKTAFQPLYDQLDHHYLNDIEGLENPTSEMLARWIWQRLEPRLAGLDKVVVHETCTSGASCSRVDF</sequence>
<dbReference type="PIRSF" id="PIRSF006113">
    <property type="entry name" value="PTP_synth"/>
    <property type="match status" value="1"/>
</dbReference>
<dbReference type="NCBIfam" id="TIGR03367">
    <property type="entry name" value="queuosine_QueD"/>
    <property type="match status" value="1"/>
</dbReference>
<comment type="cofactor">
    <cofactor evidence="9 11">
        <name>Zn(2+)</name>
        <dbReference type="ChEBI" id="CHEBI:29105"/>
    </cofactor>
    <text evidence="9 11">Binds 1 zinc ion per subunit.</text>
</comment>
<evidence type="ECO:0000256" key="9">
    <source>
        <dbReference type="PIRNR" id="PIRNR006113"/>
    </source>
</evidence>
<evidence type="ECO:0000256" key="3">
    <source>
        <dbReference type="ARBA" id="ARBA00018141"/>
    </source>
</evidence>
<dbReference type="PANTHER" id="PTHR12589">
    <property type="entry name" value="PYRUVOYL TETRAHYDROBIOPTERIN SYNTHASE"/>
    <property type="match status" value="1"/>
</dbReference>
<protein>
    <recommendedName>
        <fullName evidence="3 9">6-carboxy-5,6,7,8-tetrahydropterin synthase</fullName>
        <ecNumber evidence="9">4.-.-.-</ecNumber>
    </recommendedName>
</protein>
<evidence type="ECO:0000256" key="1">
    <source>
        <dbReference type="ARBA" id="ARBA00005061"/>
    </source>
</evidence>
<dbReference type="OrthoDB" id="9804698at2"/>
<evidence type="ECO:0000256" key="4">
    <source>
        <dbReference type="ARBA" id="ARBA00022723"/>
    </source>
</evidence>
<reference evidence="12 13" key="1">
    <citation type="submission" date="2017-02" db="EMBL/GenBank/DDBJ databases">
        <title>Whole genome sequencing of Rhodanobacter lindaniclasticus DSM 17932.</title>
        <authorList>
            <person name="Kumar S."/>
            <person name="Patil P."/>
            <person name="Patil P.B."/>
        </authorList>
    </citation>
    <scope>NUCLEOTIDE SEQUENCE [LARGE SCALE GENOMIC DNA]</scope>
    <source>
        <strain evidence="12 13">DSM 17932</strain>
    </source>
</reference>
<accession>A0A4S3KK29</accession>
<proteinExistence type="inferred from homology"/>
<dbReference type="EMBL" id="MWIO01000011">
    <property type="protein sequence ID" value="THD09167.1"/>
    <property type="molecule type" value="Genomic_DNA"/>
</dbReference>
<dbReference type="SUPFAM" id="SSF55620">
    <property type="entry name" value="Tetrahydrobiopterin biosynthesis enzymes-like"/>
    <property type="match status" value="1"/>
</dbReference>
<dbReference type="Gene3D" id="3.30.479.10">
    <property type="entry name" value="6-pyruvoyl tetrahydropterin synthase/QueD"/>
    <property type="match status" value="1"/>
</dbReference>
<dbReference type="GO" id="GO:0046872">
    <property type="term" value="F:metal ion binding"/>
    <property type="evidence" value="ECO:0007669"/>
    <property type="project" value="UniProtKB-KW"/>
</dbReference>
<evidence type="ECO:0000313" key="12">
    <source>
        <dbReference type="EMBL" id="THD09167.1"/>
    </source>
</evidence>
<comment type="similarity">
    <text evidence="2 9">Belongs to the PTPS family. QueD subfamily.</text>
</comment>
<feature type="active site" description="Charge relay system" evidence="10">
    <location>
        <position position="107"/>
    </location>
</feature>
<keyword evidence="6 9" id="KW-0862">Zinc</keyword>
<evidence type="ECO:0000256" key="6">
    <source>
        <dbReference type="ARBA" id="ARBA00022833"/>
    </source>
</evidence>
<evidence type="ECO:0000313" key="13">
    <source>
        <dbReference type="Proteomes" id="UP000306317"/>
    </source>
</evidence>
<feature type="binding site" evidence="11">
    <location>
        <position position="28"/>
    </location>
    <ligand>
        <name>Zn(2+)</name>
        <dbReference type="ChEBI" id="CHEBI:29105"/>
    </ligand>
</feature>
<dbReference type="PANTHER" id="PTHR12589:SF7">
    <property type="entry name" value="6-PYRUVOYL TETRAHYDROBIOPTERIN SYNTHASE"/>
    <property type="match status" value="1"/>
</dbReference>
<comment type="caution">
    <text evidence="12">The sequence shown here is derived from an EMBL/GenBank/DDBJ whole genome shotgun (WGS) entry which is preliminary data.</text>
</comment>
<feature type="binding site" evidence="11">
    <location>
        <position position="13"/>
    </location>
    <ligand>
        <name>Zn(2+)</name>
        <dbReference type="ChEBI" id="CHEBI:29105"/>
    </ligand>
</feature>
<comment type="pathway">
    <text evidence="1 9">Purine metabolism; 7-cyano-7-deazaguanine biosynthesis.</text>
</comment>
<keyword evidence="4 9" id="KW-0479">Metal-binding</keyword>
<keyword evidence="13" id="KW-1185">Reference proteome</keyword>
<dbReference type="AlphaFoldDB" id="A0A4S3KK29"/>
<name>A0A4S3KK29_9GAMM</name>
<feature type="active site" description="Charge relay system" evidence="10">
    <location>
        <position position="68"/>
    </location>
</feature>
<gene>
    <name evidence="12" type="ORF">B1991_03130</name>
</gene>